<comment type="caution">
    <text evidence="1">The sequence shown here is derived from an EMBL/GenBank/DDBJ whole genome shotgun (WGS) entry which is preliminary data.</text>
</comment>
<keyword evidence="2" id="KW-1185">Reference proteome</keyword>
<name>A0ABT3NG66_9GAMM</name>
<sequence length="55" mass="6402">MNEKAPEVIRGLFFSLPLLLLRLIQKRDVHKFQDEMLFSSAYPPSSQTPIEKKVN</sequence>
<accession>A0ABT3NG66</accession>
<gene>
    <name evidence="1" type="ORF">OKC24_04835</name>
</gene>
<protein>
    <submittedName>
        <fullName evidence="1">Uncharacterized protein</fullName>
    </submittedName>
</protein>
<evidence type="ECO:0000313" key="2">
    <source>
        <dbReference type="Proteomes" id="UP001209682"/>
    </source>
</evidence>
<dbReference type="EMBL" id="JAPEQW010000004">
    <property type="protein sequence ID" value="MCW8038503.1"/>
    <property type="molecule type" value="Genomic_DNA"/>
</dbReference>
<dbReference type="Proteomes" id="UP001209682">
    <property type="component" value="Unassembled WGS sequence"/>
</dbReference>
<proteinExistence type="predicted"/>
<evidence type="ECO:0000313" key="1">
    <source>
        <dbReference type="EMBL" id="MCW8038503.1"/>
    </source>
</evidence>
<dbReference type="RefSeq" id="WP_165499143.1">
    <property type="nucleotide sequence ID" value="NZ_JAPEQW010000004.1"/>
</dbReference>
<organism evidence="1 2">
    <name type="scientific">Acinetobacter entericus</name>
    <dbReference type="NCBI Taxonomy" id="2989714"/>
    <lineage>
        <taxon>Bacteria</taxon>
        <taxon>Pseudomonadati</taxon>
        <taxon>Pseudomonadota</taxon>
        <taxon>Gammaproteobacteria</taxon>
        <taxon>Moraxellales</taxon>
        <taxon>Moraxellaceae</taxon>
        <taxon>Acinetobacter</taxon>
    </lineage>
</organism>
<reference evidence="1 2" key="1">
    <citation type="submission" date="2022-11" db="EMBL/GenBank/DDBJ databases">
        <title>Acinetobacter entericus sp. nov., isolated from the gut of the plastic-eating larvae of the Coleoptera insect Zophobas atratus.</title>
        <authorList>
            <person name="Dong X."/>
            <person name="Yang Y."/>
        </authorList>
    </citation>
    <scope>NUCLEOTIDE SEQUENCE [LARGE SCALE GENOMIC DNA]</scope>
    <source>
        <strain evidence="1 2">BIT-DXN8</strain>
    </source>
</reference>